<dbReference type="EMBL" id="MNCJ02000329">
    <property type="protein sequence ID" value="KAF5767558.1"/>
    <property type="molecule type" value="Genomic_DNA"/>
</dbReference>
<sequence length="49" mass="5455">MSEHSLHLSRLLLLLPSATTIRQCRQPSPPPTVTGHLPLPFIPTWPEST</sequence>
<evidence type="ECO:0000256" key="1">
    <source>
        <dbReference type="SAM" id="SignalP"/>
    </source>
</evidence>
<reference evidence="2" key="2">
    <citation type="submission" date="2020-06" db="EMBL/GenBank/DDBJ databases">
        <title>Helianthus annuus Genome sequencing and assembly Release 2.</title>
        <authorList>
            <person name="Gouzy J."/>
            <person name="Langlade N."/>
            <person name="Munos S."/>
        </authorList>
    </citation>
    <scope>NUCLEOTIDE SEQUENCE</scope>
    <source>
        <tissue evidence="2">Leaves</tissue>
    </source>
</reference>
<evidence type="ECO:0000313" key="2">
    <source>
        <dbReference type="EMBL" id="KAF5767558.1"/>
    </source>
</evidence>
<protein>
    <submittedName>
        <fullName evidence="2">Uncharacterized protein</fullName>
    </submittedName>
</protein>
<reference evidence="2" key="1">
    <citation type="journal article" date="2017" name="Nature">
        <title>The sunflower genome provides insights into oil metabolism, flowering and Asterid evolution.</title>
        <authorList>
            <person name="Badouin H."/>
            <person name="Gouzy J."/>
            <person name="Grassa C.J."/>
            <person name="Murat F."/>
            <person name="Staton S.E."/>
            <person name="Cottret L."/>
            <person name="Lelandais-Briere C."/>
            <person name="Owens G.L."/>
            <person name="Carrere S."/>
            <person name="Mayjonade B."/>
            <person name="Legrand L."/>
            <person name="Gill N."/>
            <person name="Kane N.C."/>
            <person name="Bowers J.E."/>
            <person name="Hubner S."/>
            <person name="Bellec A."/>
            <person name="Berard A."/>
            <person name="Berges H."/>
            <person name="Blanchet N."/>
            <person name="Boniface M.C."/>
            <person name="Brunel D."/>
            <person name="Catrice O."/>
            <person name="Chaidir N."/>
            <person name="Claudel C."/>
            <person name="Donnadieu C."/>
            <person name="Faraut T."/>
            <person name="Fievet G."/>
            <person name="Helmstetter N."/>
            <person name="King M."/>
            <person name="Knapp S.J."/>
            <person name="Lai Z."/>
            <person name="Le Paslier M.C."/>
            <person name="Lippi Y."/>
            <person name="Lorenzon L."/>
            <person name="Mandel J.R."/>
            <person name="Marage G."/>
            <person name="Marchand G."/>
            <person name="Marquand E."/>
            <person name="Bret-Mestries E."/>
            <person name="Morien E."/>
            <person name="Nambeesan S."/>
            <person name="Nguyen T."/>
            <person name="Pegot-Espagnet P."/>
            <person name="Pouilly N."/>
            <person name="Raftis F."/>
            <person name="Sallet E."/>
            <person name="Schiex T."/>
            <person name="Thomas J."/>
            <person name="Vandecasteele C."/>
            <person name="Vares D."/>
            <person name="Vear F."/>
            <person name="Vautrin S."/>
            <person name="Crespi M."/>
            <person name="Mangin B."/>
            <person name="Burke J.M."/>
            <person name="Salse J."/>
            <person name="Munos S."/>
            <person name="Vincourt P."/>
            <person name="Rieseberg L.H."/>
            <person name="Langlade N.B."/>
        </authorList>
    </citation>
    <scope>NUCLEOTIDE SEQUENCE</scope>
    <source>
        <tissue evidence="2">Leaves</tissue>
    </source>
</reference>
<feature type="signal peptide" evidence="1">
    <location>
        <begin position="1"/>
        <end position="20"/>
    </location>
</feature>
<name>A0A9K3E7D2_HELAN</name>
<keyword evidence="3" id="KW-1185">Reference proteome</keyword>
<gene>
    <name evidence="2" type="ORF">HanXRQr2_Chr14g0625711</name>
</gene>
<comment type="caution">
    <text evidence="2">The sequence shown here is derived from an EMBL/GenBank/DDBJ whole genome shotgun (WGS) entry which is preliminary data.</text>
</comment>
<feature type="chain" id="PRO_5039930579" evidence="1">
    <location>
        <begin position="21"/>
        <end position="49"/>
    </location>
</feature>
<accession>A0A9K3E7D2</accession>
<dbReference type="Gramene" id="mRNA:HanXRQr2_Chr14g0625711">
    <property type="protein sequence ID" value="CDS:HanXRQr2_Chr14g0625711.1"/>
    <property type="gene ID" value="HanXRQr2_Chr14g0625711"/>
</dbReference>
<keyword evidence="1" id="KW-0732">Signal</keyword>
<evidence type="ECO:0000313" key="3">
    <source>
        <dbReference type="Proteomes" id="UP000215914"/>
    </source>
</evidence>
<proteinExistence type="predicted"/>
<organism evidence="2 3">
    <name type="scientific">Helianthus annuus</name>
    <name type="common">Common sunflower</name>
    <dbReference type="NCBI Taxonomy" id="4232"/>
    <lineage>
        <taxon>Eukaryota</taxon>
        <taxon>Viridiplantae</taxon>
        <taxon>Streptophyta</taxon>
        <taxon>Embryophyta</taxon>
        <taxon>Tracheophyta</taxon>
        <taxon>Spermatophyta</taxon>
        <taxon>Magnoliopsida</taxon>
        <taxon>eudicotyledons</taxon>
        <taxon>Gunneridae</taxon>
        <taxon>Pentapetalae</taxon>
        <taxon>asterids</taxon>
        <taxon>campanulids</taxon>
        <taxon>Asterales</taxon>
        <taxon>Asteraceae</taxon>
        <taxon>Asteroideae</taxon>
        <taxon>Heliantheae alliance</taxon>
        <taxon>Heliantheae</taxon>
        <taxon>Helianthus</taxon>
    </lineage>
</organism>
<dbReference type="Proteomes" id="UP000215914">
    <property type="component" value="Unassembled WGS sequence"/>
</dbReference>
<dbReference type="AlphaFoldDB" id="A0A9K3E7D2"/>